<dbReference type="GO" id="GO:0006508">
    <property type="term" value="P:proteolysis"/>
    <property type="evidence" value="ECO:0007669"/>
    <property type="project" value="UniProtKB-KW"/>
</dbReference>
<evidence type="ECO:0000256" key="4">
    <source>
        <dbReference type="ARBA" id="ARBA00022801"/>
    </source>
</evidence>
<protein>
    <recommendedName>
        <fullName evidence="8">Peptidase A1 domain-containing protein</fullName>
    </recommendedName>
</protein>
<evidence type="ECO:0000256" key="3">
    <source>
        <dbReference type="ARBA" id="ARBA00022750"/>
    </source>
</evidence>
<dbReference type="Proteomes" id="UP001177003">
    <property type="component" value="Chromosome 1"/>
</dbReference>
<evidence type="ECO:0000313" key="10">
    <source>
        <dbReference type="Proteomes" id="UP001177003"/>
    </source>
</evidence>
<dbReference type="Pfam" id="PF14543">
    <property type="entry name" value="TAXi_N"/>
    <property type="match status" value="1"/>
</dbReference>
<dbReference type="InterPro" id="IPR032861">
    <property type="entry name" value="TAXi_N"/>
</dbReference>
<keyword evidence="3" id="KW-0064">Aspartyl protease</keyword>
<name>A0AA35VDI5_LACSI</name>
<dbReference type="InterPro" id="IPR034161">
    <property type="entry name" value="Pepsin-like_plant"/>
</dbReference>
<keyword evidence="4" id="KW-0378">Hydrolase</keyword>
<keyword evidence="7" id="KW-0472">Membrane</keyword>
<feature type="active site" evidence="6">
    <location>
        <position position="179"/>
    </location>
</feature>
<evidence type="ECO:0000256" key="1">
    <source>
        <dbReference type="ARBA" id="ARBA00007447"/>
    </source>
</evidence>
<keyword evidence="2" id="KW-0645">Protease</keyword>
<dbReference type="InterPro" id="IPR021109">
    <property type="entry name" value="Peptidase_aspartic_dom_sf"/>
</dbReference>
<sequence length="557" mass="61180">MSPSILAINIERRTLYKAHTFDLITAQSIIPNYFRILVIPQIAFIAHLLPSALQLSRGMVSLVNSVGLIWGKTDERMRISYFVRNMVTFTLLGAGVFLLLQAVVQCEFPATLRLERAFPVNHPIELSHLRDGDSFRHQRILRGVTQLSVYGTYDPLVAGLYFTTITLGSPPKDYHVQIDTGSDVLWIGCKPCKECPTSSGLEIPVTLYDPSRSSTSSPISCSDKRCSPSDKSNSCSHNWCTYNINYEDGSGTSGHYVSDLIHFEIFIDTESSINISASVVFGCSTSETGRLTKTKRPVDGILGLGQQGLSIMSQLSSQGIAPTSFSHCLADGGGLLVLGKAMVPNMVFTPLVKSKWHYNVNLESISVDGQTMSIDPSVFALNHDQTGTIIDSGTTLVYLTKEAYTPVVEAIKHAVSHSIQPLISKDYVCYSFPESYSFTTIFPTVSFNFAGGASMHLRPRDYLLRQISMSGARVWCMGILPSREKGITILGDLVLRDKVIVYDLGGQQIGWADRDCFSIFNISAGGSSLRISCHQLILTVVISCILHLTMMLFGLHS</sequence>
<keyword evidence="7" id="KW-0812">Transmembrane</keyword>
<dbReference type="PROSITE" id="PS51767">
    <property type="entry name" value="PEPTIDASE_A1"/>
    <property type="match status" value="1"/>
</dbReference>
<dbReference type="PANTHER" id="PTHR13683">
    <property type="entry name" value="ASPARTYL PROTEASES"/>
    <property type="match status" value="1"/>
</dbReference>
<dbReference type="Gene3D" id="2.40.70.10">
    <property type="entry name" value="Acid Proteases"/>
    <property type="match status" value="2"/>
</dbReference>
<dbReference type="InterPro" id="IPR001461">
    <property type="entry name" value="Aspartic_peptidase_A1"/>
</dbReference>
<feature type="domain" description="Peptidase A1" evidence="8">
    <location>
        <begin position="161"/>
        <end position="512"/>
    </location>
</feature>
<dbReference type="GO" id="GO:0004190">
    <property type="term" value="F:aspartic-type endopeptidase activity"/>
    <property type="evidence" value="ECO:0007669"/>
    <property type="project" value="UniProtKB-KW"/>
</dbReference>
<evidence type="ECO:0000256" key="7">
    <source>
        <dbReference type="SAM" id="Phobius"/>
    </source>
</evidence>
<feature type="active site" evidence="6">
    <location>
        <position position="391"/>
    </location>
</feature>
<dbReference type="AlphaFoldDB" id="A0AA35VDI5"/>
<comment type="similarity">
    <text evidence="1">Belongs to the peptidase A1 family.</text>
</comment>
<dbReference type="FunFam" id="2.40.70.10:FF:000018">
    <property type="entry name" value="Aspartic proteinase-like protein 2"/>
    <property type="match status" value="1"/>
</dbReference>
<evidence type="ECO:0000256" key="5">
    <source>
        <dbReference type="ARBA" id="ARBA00023180"/>
    </source>
</evidence>
<keyword evidence="10" id="KW-1185">Reference proteome</keyword>
<keyword evidence="7" id="KW-1133">Transmembrane helix</keyword>
<dbReference type="CDD" id="cd05476">
    <property type="entry name" value="pepsin_A_like_plant"/>
    <property type="match status" value="1"/>
</dbReference>
<evidence type="ECO:0000313" key="9">
    <source>
        <dbReference type="EMBL" id="CAI9269675.1"/>
    </source>
</evidence>
<organism evidence="9 10">
    <name type="scientific">Lactuca saligna</name>
    <name type="common">Willowleaf lettuce</name>
    <dbReference type="NCBI Taxonomy" id="75948"/>
    <lineage>
        <taxon>Eukaryota</taxon>
        <taxon>Viridiplantae</taxon>
        <taxon>Streptophyta</taxon>
        <taxon>Embryophyta</taxon>
        <taxon>Tracheophyta</taxon>
        <taxon>Spermatophyta</taxon>
        <taxon>Magnoliopsida</taxon>
        <taxon>eudicotyledons</taxon>
        <taxon>Gunneridae</taxon>
        <taxon>Pentapetalae</taxon>
        <taxon>asterids</taxon>
        <taxon>campanulids</taxon>
        <taxon>Asterales</taxon>
        <taxon>Asteraceae</taxon>
        <taxon>Cichorioideae</taxon>
        <taxon>Cichorieae</taxon>
        <taxon>Lactucinae</taxon>
        <taxon>Lactuca</taxon>
    </lineage>
</organism>
<dbReference type="InterPro" id="IPR033121">
    <property type="entry name" value="PEPTIDASE_A1"/>
</dbReference>
<gene>
    <name evidence="9" type="ORF">LSALG_LOCUS10032</name>
</gene>
<accession>A0AA35VDI5</accession>
<dbReference type="PANTHER" id="PTHR13683:SF810">
    <property type="entry name" value="NEPENTHESIN"/>
    <property type="match status" value="1"/>
</dbReference>
<dbReference type="SUPFAM" id="SSF50630">
    <property type="entry name" value="Acid proteases"/>
    <property type="match status" value="1"/>
</dbReference>
<dbReference type="Pfam" id="PF14541">
    <property type="entry name" value="TAXi_C"/>
    <property type="match status" value="1"/>
</dbReference>
<feature type="transmembrane region" description="Helical" evidence="7">
    <location>
        <begin position="82"/>
        <end position="104"/>
    </location>
</feature>
<evidence type="ECO:0000256" key="2">
    <source>
        <dbReference type="ARBA" id="ARBA00022670"/>
    </source>
</evidence>
<dbReference type="PRINTS" id="PR00792">
    <property type="entry name" value="PEPSIN"/>
</dbReference>
<evidence type="ECO:0000256" key="6">
    <source>
        <dbReference type="PIRSR" id="PIRSR601461-1"/>
    </source>
</evidence>
<dbReference type="EMBL" id="OX465077">
    <property type="protein sequence ID" value="CAI9269675.1"/>
    <property type="molecule type" value="Genomic_DNA"/>
</dbReference>
<dbReference type="InterPro" id="IPR032799">
    <property type="entry name" value="TAXi_C"/>
</dbReference>
<keyword evidence="5" id="KW-0325">Glycoprotein</keyword>
<evidence type="ECO:0000259" key="8">
    <source>
        <dbReference type="PROSITE" id="PS51767"/>
    </source>
</evidence>
<reference evidence="9" key="1">
    <citation type="submission" date="2023-04" db="EMBL/GenBank/DDBJ databases">
        <authorList>
            <person name="Vijverberg K."/>
            <person name="Xiong W."/>
            <person name="Schranz E."/>
        </authorList>
    </citation>
    <scope>NUCLEOTIDE SEQUENCE</scope>
</reference>
<feature type="transmembrane region" description="Helical" evidence="7">
    <location>
        <begin position="536"/>
        <end position="555"/>
    </location>
</feature>
<proteinExistence type="inferred from homology"/>